<sequence length="547" mass="60129">MRLLPPELINCKSDAERKVFGFLKQISFSSADTALHSLNIGRHEYKRWSEADFVVVTRRGILLLEVKGGRVACKNGYWEFTNRFGETNTKQESPAAQASSAFFSLEKKYLNPSFARELGGVPMGFAVVFPDIPRLISPGASPLPEHPDQITAYDVDCRGHNTFRDFLERALDHWASTKKNVRELSPSVITKIVTALRPNFERVPPLNSQLRHAERDFCQFTEEQYERMDEISDNDRIIVAGGAGTGKTFVAAACARYEASAGRSVLFVTRSPFLASFLRSHDFPENVTVATLDDVAKLEAQRGPWDTLVVDEGQDLCDVNSIETLENALKGGWQKGRWRWFGDPNHQVSPSHPVDEDCHEYLLSLGFRCKLKQNVRNAGQVVQAISTFSGADAGHPRGEPSMGRVVIERADSPQELETAIVRTLRGWLSGEGAAARSDVVVLVDEQSSPEEVAQLIAGKGFRAEPLTERALAGDRDCVLVARIEDFKGLERPLVCIAGLDGNAASISSRAYKAISRANHELVLIAPTQAAEALAEKAAAIAARGVVT</sequence>
<accession>A0ABP7L788</accession>
<dbReference type="Proteomes" id="UP001500827">
    <property type="component" value="Unassembled WGS sequence"/>
</dbReference>
<evidence type="ECO:0000313" key="2">
    <source>
        <dbReference type="EMBL" id="GAA3895339.1"/>
    </source>
</evidence>
<protein>
    <recommendedName>
        <fullName evidence="1">NERD domain-containing protein</fullName>
    </recommendedName>
</protein>
<dbReference type="InterPro" id="IPR027417">
    <property type="entry name" value="P-loop_NTPase"/>
</dbReference>
<dbReference type="Pfam" id="PF08378">
    <property type="entry name" value="NERD"/>
    <property type="match status" value="1"/>
</dbReference>
<evidence type="ECO:0000259" key="1">
    <source>
        <dbReference type="Pfam" id="PF08378"/>
    </source>
</evidence>
<dbReference type="InterPro" id="IPR011528">
    <property type="entry name" value="NERD"/>
</dbReference>
<evidence type="ECO:0000313" key="3">
    <source>
        <dbReference type="Proteomes" id="UP001500827"/>
    </source>
</evidence>
<gene>
    <name evidence="2" type="ORF">GCM10022276_13020</name>
</gene>
<feature type="domain" description="NERD" evidence="1">
    <location>
        <begin position="14"/>
        <end position="129"/>
    </location>
</feature>
<dbReference type="Pfam" id="PF13604">
    <property type="entry name" value="AAA_30"/>
    <property type="match status" value="1"/>
</dbReference>
<name>A0ABP7L788_9SPHN</name>
<comment type="caution">
    <text evidence="2">The sequence shown here is derived from an EMBL/GenBank/DDBJ whole genome shotgun (WGS) entry which is preliminary data.</text>
</comment>
<dbReference type="SUPFAM" id="SSF52540">
    <property type="entry name" value="P-loop containing nucleoside triphosphate hydrolases"/>
    <property type="match status" value="1"/>
</dbReference>
<organism evidence="2 3">
    <name type="scientific">Sphingomonas limnosediminicola</name>
    <dbReference type="NCBI Taxonomy" id="940133"/>
    <lineage>
        <taxon>Bacteria</taxon>
        <taxon>Pseudomonadati</taxon>
        <taxon>Pseudomonadota</taxon>
        <taxon>Alphaproteobacteria</taxon>
        <taxon>Sphingomonadales</taxon>
        <taxon>Sphingomonadaceae</taxon>
        <taxon>Sphingomonas</taxon>
    </lineage>
</organism>
<dbReference type="Gene3D" id="3.40.50.300">
    <property type="entry name" value="P-loop containing nucleotide triphosphate hydrolases"/>
    <property type="match status" value="2"/>
</dbReference>
<reference evidence="3" key="1">
    <citation type="journal article" date="2019" name="Int. J. Syst. Evol. Microbiol.">
        <title>The Global Catalogue of Microorganisms (GCM) 10K type strain sequencing project: providing services to taxonomists for standard genome sequencing and annotation.</title>
        <authorList>
            <consortium name="The Broad Institute Genomics Platform"/>
            <consortium name="The Broad Institute Genome Sequencing Center for Infectious Disease"/>
            <person name="Wu L."/>
            <person name="Ma J."/>
        </authorList>
    </citation>
    <scope>NUCLEOTIDE SEQUENCE [LARGE SCALE GENOMIC DNA]</scope>
    <source>
        <strain evidence="3">JCM 17543</strain>
    </source>
</reference>
<proteinExistence type="predicted"/>
<dbReference type="RefSeq" id="WP_344698863.1">
    <property type="nucleotide sequence ID" value="NZ_BAABBM010000001.1"/>
</dbReference>
<keyword evidence="3" id="KW-1185">Reference proteome</keyword>
<dbReference type="EMBL" id="BAABBM010000001">
    <property type="protein sequence ID" value="GAA3895339.1"/>
    <property type="molecule type" value="Genomic_DNA"/>
</dbReference>